<dbReference type="InterPro" id="IPR058245">
    <property type="entry name" value="NreC/VraR/RcsB-like_REC"/>
</dbReference>
<dbReference type="SUPFAM" id="SSF52172">
    <property type="entry name" value="CheY-like"/>
    <property type="match status" value="1"/>
</dbReference>
<dbReference type="Proteomes" id="UP000192393">
    <property type="component" value="Unassembled WGS sequence"/>
</dbReference>
<dbReference type="InterPro" id="IPR039420">
    <property type="entry name" value="WalR-like"/>
</dbReference>
<feature type="domain" description="HTH luxR-type" evidence="4">
    <location>
        <begin position="142"/>
        <end position="207"/>
    </location>
</feature>
<evidence type="ECO:0000259" key="5">
    <source>
        <dbReference type="PROSITE" id="PS50110"/>
    </source>
</evidence>
<proteinExistence type="predicted"/>
<evidence type="ECO:0000256" key="2">
    <source>
        <dbReference type="ARBA" id="ARBA00023125"/>
    </source>
</evidence>
<gene>
    <name evidence="6" type="ORF">SAMN06296427_101517</name>
</gene>
<organism evidence="6 7">
    <name type="scientific">Moheibacter sediminis</name>
    <dbReference type="NCBI Taxonomy" id="1434700"/>
    <lineage>
        <taxon>Bacteria</taxon>
        <taxon>Pseudomonadati</taxon>
        <taxon>Bacteroidota</taxon>
        <taxon>Flavobacteriia</taxon>
        <taxon>Flavobacteriales</taxon>
        <taxon>Weeksellaceae</taxon>
        <taxon>Moheibacter</taxon>
    </lineage>
</organism>
<dbReference type="EMBL" id="FWXS01000001">
    <property type="protein sequence ID" value="SMC36946.1"/>
    <property type="molecule type" value="Genomic_DNA"/>
</dbReference>
<protein>
    <submittedName>
        <fullName evidence="6">Two component transcriptional regulator, LuxR family</fullName>
    </submittedName>
</protein>
<accession>A0A1W1YLF0</accession>
<name>A0A1W1YLF0_9FLAO</name>
<dbReference type="PROSITE" id="PS50110">
    <property type="entry name" value="RESPONSE_REGULATORY"/>
    <property type="match status" value="1"/>
</dbReference>
<dbReference type="Gene3D" id="3.40.50.2300">
    <property type="match status" value="1"/>
</dbReference>
<dbReference type="SMART" id="SM00448">
    <property type="entry name" value="REC"/>
    <property type="match status" value="1"/>
</dbReference>
<feature type="modified residue" description="4-aspartylphosphate" evidence="3">
    <location>
        <position position="53"/>
    </location>
</feature>
<keyword evidence="1 3" id="KW-0597">Phosphoprotein</keyword>
<evidence type="ECO:0000256" key="1">
    <source>
        <dbReference type="ARBA" id="ARBA00022553"/>
    </source>
</evidence>
<dbReference type="PROSITE" id="PS50043">
    <property type="entry name" value="HTH_LUXR_2"/>
    <property type="match status" value="1"/>
</dbReference>
<feature type="domain" description="Response regulatory" evidence="5">
    <location>
        <begin position="3"/>
        <end position="118"/>
    </location>
</feature>
<dbReference type="SMART" id="SM00421">
    <property type="entry name" value="HTH_LUXR"/>
    <property type="match status" value="1"/>
</dbReference>
<dbReference type="CDD" id="cd17535">
    <property type="entry name" value="REC_NarL-like"/>
    <property type="match status" value="1"/>
</dbReference>
<dbReference type="PANTHER" id="PTHR43214:SF43">
    <property type="entry name" value="TWO-COMPONENT RESPONSE REGULATOR"/>
    <property type="match status" value="1"/>
</dbReference>
<reference evidence="6 7" key="1">
    <citation type="submission" date="2017-04" db="EMBL/GenBank/DDBJ databases">
        <authorList>
            <person name="Afonso C.L."/>
            <person name="Miller P.J."/>
            <person name="Scott M.A."/>
            <person name="Spackman E."/>
            <person name="Goraichik I."/>
            <person name="Dimitrov K.M."/>
            <person name="Suarez D.L."/>
            <person name="Swayne D.E."/>
        </authorList>
    </citation>
    <scope>NUCLEOTIDE SEQUENCE [LARGE SCALE GENOMIC DNA]</scope>
    <source>
        <strain evidence="6 7">CGMCC 1.12708</strain>
    </source>
</reference>
<dbReference type="Pfam" id="PF00072">
    <property type="entry name" value="Response_reg"/>
    <property type="match status" value="1"/>
</dbReference>
<dbReference type="PANTHER" id="PTHR43214">
    <property type="entry name" value="TWO-COMPONENT RESPONSE REGULATOR"/>
    <property type="match status" value="1"/>
</dbReference>
<dbReference type="PRINTS" id="PR00038">
    <property type="entry name" value="HTHLUXR"/>
</dbReference>
<sequence length="209" mass="23643">MIKVAIVDDHPMVLEGIKNLLKSDKQIQFTQSFHNLKDLFEQINSETEVLLLDINLPDGSGIDACKKLLEKFPTLKIIALTSYEEGTFIKQMLKNGAMGYLLKNTDKIELSQAIQTVHSGQRYLPELIKEFLLNDSLGQHSHNQFIPKLTSREKEIVELVSQEFTTEEIAEKLFISTKTVESHKSNLFQKLGVKNSAGLVRVAFEKGLI</sequence>
<dbReference type="RefSeq" id="WP_084015835.1">
    <property type="nucleotide sequence ID" value="NZ_FWXS01000001.1"/>
</dbReference>
<dbReference type="InterPro" id="IPR011006">
    <property type="entry name" value="CheY-like_superfamily"/>
</dbReference>
<evidence type="ECO:0000313" key="6">
    <source>
        <dbReference type="EMBL" id="SMC36946.1"/>
    </source>
</evidence>
<evidence type="ECO:0000259" key="4">
    <source>
        <dbReference type="PROSITE" id="PS50043"/>
    </source>
</evidence>
<keyword evidence="7" id="KW-1185">Reference proteome</keyword>
<dbReference type="OrthoDB" id="9795108at2"/>
<dbReference type="GO" id="GO:0006355">
    <property type="term" value="P:regulation of DNA-templated transcription"/>
    <property type="evidence" value="ECO:0007669"/>
    <property type="project" value="InterPro"/>
</dbReference>
<dbReference type="GO" id="GO:0000160">
    <property type="term" value="P:phosphorelay signal transduction system"/>
    <property type="evidence" value="ECO:0007669"/>
    <property type="project" value="InterPro"/>
</dbReference>
<keyword evidence="2" id="KW-0238">DNA-binding</keyword>
<dbReference type="SUPFAM" id="SSF46894">
    <property type="entry name" value="C-terminal effector domain of the bipartite response regulators"/>
    <property type="match status" value="1"/>
</dbReference>
<dbReference type="AlphaFoldDB" id="A0A1W1YLF0"/>
<dbReference type="Pfam" id="PF00196">
    <property type="entry name" value="GerE"/>
    <property type="match status" value="1"/>
</dbReference>
<dbReference type="STRING" id="1434700.SAMN06296427_101517"/>
<dbReference type="InterPro" id="IPR001789">
    <property type="entry name" value="Sig_transdc_resp-reg_receiver"/>
</dbReference>
<dbReference type="InterPro" id="IPR016032">
    <property type="entry name" value="Sig_transdc_resp-reg_C-effctor"/>
</dbReference>
<dbReference type="CDD" id="cd06170">
    <property type="entry name" value="LuxR_C_like"/>
    <property type="match status" value="1"/>
</dbReference>
<evidence type="ECO:0000313" key="7">
    <source>
        <dbReference type="Proteomes" id="UP000192393"/>
    </source>
</evidence>
<dbReference type="GO" id="GO:0003677">
    <property type="term" value="F:DNA binding"/>
    <property type="evidence" value="ECO:0007669"/>
    <property type="project" value="UniProtKB-KW"/>
</dbReference>
<dbReference type="InterPro" id="IPR000792">
    <property type="entry name" value="Tscrpt_reg_LuxR_C"/>
</dbReference>
<evidence type="ECO:0000256" key="3">
    <source>
        <dbReference type="PROSITE-ProRule" id="PRU00169"/>
    </source>
</evidence>